<evidence type="ECO:0000313" key="1">
    <source>
        <dbReference type="EMBL" id="QNO49514.1"/>
    </source>
</evidence>
<sequence length="74" mass="8680">MIIIKCAKCKRKIFKYQKIGEGRVRHCWNDRISMDYSVRDGNEVKCRCGNLIGVAEERWVKMRPHSFIYSGAVT</sequence>
<proteinExistence type="predicted"/>
<dbReference type="EMBL" id="MT631381">
    <property type="protein sequence ID" value="QNO49514.1"/>
    <property type="molecule type" value="Genomic_DNA"/>
</dbReference>
<dbReference type="AlphaFoldDB" id="A0A7G9YND0"/>
<reference evidence="1" key="1">
    <citation type="submission" date="2020-06" db="EMBL/GenBank/DDBJ databases">
        <title>Unique genomic features of the anaerobic methanotrophic archaea.</title>
        <authorList>
            <person name="Chadwick G.L."/>
            <person name="Skennerton C.T."/>
            <person name="Laso-Perez R."/>
            <person name="Leu A.O."/>
            <person name="Speth D.R."/>
            <person name="Yu H."/>
            <person name="Morgan-Lang C."/>
            <person name="Hatzenpichler R."/>
            <person name="Goudeau D."/>
            <person name="Malmstrom R."/>
            <person name="Brazelton W.J."/>
            <person name="Woyke T."/>
            <person name="Hallam S.J."/>
            <person name="Tyson G.W."/>
            <person name="Wegener G."/>
            <person name="Boetius A."/>
            <person name="Orphan V."/>
        </authorList>
    </citation>
    <scope>NUCLEOTIDE SEQUENCE</scope>
</reference>
<accession>A0A7G9YND0</accession>
<name>A0A7G9YND0_9EURY</name>
<gene>
    <name evidence="1" type="ORF">FBKNMHLG_00033</name>
</gene>
<organism evidence="1">
    <name type="scientific">Candidatus Methanogaster sp. ANME-2c ERB4</name>
    <dbReference type="NCBI Taxonomy" id="2759911"/>
    <lineage>
        <taxon>Archaea</taxon>
        <taxon>Methanobacteriati</taxon>
        <taxon>Methanobacteriota</taxon>
        <taxon>Stenosarchaea group</taxon>
        <taxon>Methanomicrobia</taxon>
        <taxon>Methanosarcinales</taxon>
        <taxon>ANME-2 cluster</taxon>
        <taxon>Candidatus Methanogasteraceae</taxon>
        <taxon>Candidatus Methanogaster</taxon>
    </lineage>
</organism>
<protein>
    <submittedName>
        <fullName evidence="1">Uncharacterized protein</fullName>
    </submittedName>
</protein>